<dbReference type="EMBL" id="CASHTH010001869">
    <property type="protein sequence ID" value="CAI8021114.1"/>
    <property type="molecule type" value="Genomic_DNA"/>
</dbReference>
<protein>
    <submittedName>
        <fullName evidence="2">Uncharacterized protein</fullName>
    </submittedName>
</protein>
<dbReference type="AlphaFoldDB" id="A0AA35WHX5"/>
<feature type="region of interest" description="Disordered" evidence="1">
    <location>
        <begin position="21"/>
        <end position="99"/>
    </location>
</feature>
<name>A0AA35WHX5_GEOBA</name>
<comment type="caution">
    <text evidence="2">The sequence shown here is derived from an EMBL/GenBank/DDBJ whole genome shotgun (WGS) entry which is preliminary data.</text>
</comment>
<dbReference type="Proteomes" id="UP001174909">
    <property type="component" value="Unassembled WGS sequence"/>
</dbReference>
<feature type="compositionally biased region" description="Polar residues" evidence="1">
    <location>
        <begin position="81"/>
        <end position="93"/>
    </location>
</feature>
<evidence type="ECO:0000313" key="2">
    <source>
        <dbReference type="EMBL" id="CAI8021114.1"/>
    </source>
</evidence>
<gene>
    <name evidence="2" type="ORF">GBAR_LOCUS12558</name>
</gene>
<accession>A0AA35WHX5</accession>
<reference evidence="2" key="1">
    <citation type="submission" date="2023-03" db="EMBL/GenBank/DDBJ databases">
        <authorList>
            <person name="Steffen K."/>
            <person name="Cardenas P."/>
        </authorList>
    </citation>
    <scope>NUCLEOTIDE SEQUENCE</scope>
</reference>
<feature type="compositionally biased region" description="Polar residues" evidence="1">
    <location>
        <begin position="39"/>
        <end position="49"/>
    </location>
</feature>
<proteinExistence type="predicted"/>
<sequence>MGRDGAEGREISGLQLQRRLVGSMSTSSLRSPAAHQLLDTATSAPSSKSLRPRLVFCSTAPELENSRRKEEKEDEGEEQDSTQTTESLRSGASDTPRYG</sequence>
<keyword evidence="3" id="KW-1185">Reference proteome</keyword>
<evidence type="ECO:0000256" key="1">
    <source>
        <dbReference type="SAM" id="MobiDB-lite"/>
    </source>
</evidence>
<evidence type="ECO:0000313" key="3">
    <source>
        <dbReference type="Proteomes" id="UP001174909"/>
    </source>
</evidence>
<organism evidence="2 3">
    <name type="scientific">Geodia barretti</name>
    <name type="common">Barrett's horny sponge</name>
    <dbReference type="NCBI Taxonomy" id="519541"/>
    <lineage>
        <taxon>Eukaryota</taxon>
        <taxon>Metazoa</taxon>
        <taxon>Porifera</taxon>
        <taxon>Demospongiae</taxon>
        <taxon>Heteroscleromorpha</taxon>
        <taxon>Tetractinellida</taxon>
        <taxon>Astrophorina</taxon>
        <taxon>Geodiidae</taxon>
        <taxon>Geodia</taxon>
    </lineage>
</organism>